<evidence type="ECO:0000313" key="2">
    <source>
        <dbReference type="EMBL" id="CAK66396.1"/>
    </source>
</evidence>
<evidence type="ECO:0000313" key="3">
    <source>
        <dbReference type="Proteomes" id="UP000000600"/>
    </source>
</evidence>
<dbReference type="AlphaFoldDB" id="A0C6H9"/>
<reference evidence="2 3" key="1">
    <citation type="journal article" date="2006" name="Nature">
        <title>Global trends of whole-genome duplications revealed by the ciliate Paramecium tetraurelia.</title>
        <authorList>
            <consortium name="Genoscope"/>
            <person name="Aury J.-M."/>
            <person name="Jaillon O."/>
            <person name="Duret L."/>
            <person name="Noel B."/>
            <person name="Jubin C."/>
            <person name="Porcel B.M."/>
            <person name="Segurens B."/>
            <person name="Daubin V."/>
            <person name="Anthouard V."/>
            <person name="Aiach N."/>
            <person name="Arnaiz O."/>
            <person name="Billaut A."/>
            <person name="Beisson J."/>
            <person name="Blanc I."/>
            <person name="Bouhouche K."/>
            <person name="Camara F."/>
            <person name="Duharcourt S."/>
            <person name="Guigo R."/>
            <person name="Gogendeau D."/>
            <person name="Katinka M."/>
            <person name="Keller A.-M."/>
            <person name="Kissmehl R."/>
            <person name="Klotz C."/>
            <person name="Koll F."/>
            <person name="Le Moue A."/>
            <person name="Lepere C."/>
            <person name="Malinsky S."/>
            <person name="Nowacki M."/>
            <person name="Nowak J.K."/>
            <person name="Plattner H."/>
            <person name="Poulain J."/>
            <person name="Ruiz F."/>
            <person name="Serrano V."/>
            <person name="Zagulski M."/>
            <person name="Dessen P."/>
            <person name="Betermier M."/>
            <person name="Weissenbach J."/>
            <person name="Scarpelli C."/>
            <person name="Schachter V."/>
            <person name="Sperling L."/>
            <person name="Meyer E."/>
            <person name="Cohen J."/>
            <person name="Wincker P."/>
        </authorList>
    </citation>
    <scope>NUCLEOTIDE SEQUENCE [LARGE SCALE GENOMIC DNA]</scope>
    <source>
        <strain evidence="2 3">Stock d4-2</strain>
    </source>
</reference>
<dbReference type="Proteomes" id="UP000000600">
    <property type="component" value="Unassembled WGS sequence"/>
</dbReference>
<dbReference type="RefSeq" id="XP_001433793.1">
    <property type="nucleotide sequence ID" value="XM_001433756.1"/>
</dbReference>
<sequence length="151" mass="18094">MPIHQEVNKEISMNEVNLQNPLRDKAKLQKAIYKIGISMKRKYLQNRDQIEQINREITLYQKIISSLLKKKENQISNMDYSQNKQSYSNKNSTIFYQKQYTDECQKEQQRQLQKLLIQQDNNLRNKREEIEKLQIKLNSFVSSLLISQIIS</sequence>
<dbReference type="HOGENOM" id="CLU_1734989_0_0_1"/>
<dbReference type="InParanoid" id="A0C6H9"/>
<evidence type="ECO:0000256" key="1">
    <source>
        <dbReference type="SAM" id="Coils"/>
    </source>
</evidence>
<feature type="coiled-coil region" evidence="1">
    <location>
        <begin position="109"/>
        <end position="143"/>
    </location>
</feature>
<dbReference type="KEGG" id="ptm:GSPATT00035525001"/>
<dbReference type="EMBL" id="CT868044">
    <property type="protein sequence ID" value="CAK66396.1"/>
    <property type="molecule type" value="Genomic_DNA"/>
</dbReference>
<name>A0C6H9_PARTE</name>
<dbReference type="GeneID" id="5019578"/>
<keyword evidence="3" id="KW-1185">Reference proteome</keyword>
<protein>
    <recommendedName>
        <fullName evidence="4">Transmembrane protein</fullName>
    </recommendedName>
</protein>
<gene>
    <name evidence="2" type="ORF">GSPATT00035525001</name>
</gene>
<organism evidence="2 3">
    <name type="scientific">Paramecium tetraurelia</name>
    <dbReference type="NCBI Taxonomy" id="5888"/>
    <lineage>
        <taxon>Eukaryota</taxon>
        <taxon>Sar</taxon>
        <taxon>Alveolata</taxon>
        <taxon>Ciliophora</taxon>
        <taxon>Intramacronucleata</taxon>
        <taxon>Oligohymenophorea</taxon>
        <taxon>Peniculida</taxon>
        <taxon>Parameciidae</taxon>
        <taxon>Paramecium</taxon>
    </lineage>
</organism>
<keyword evidence="1" id="KW-0175">Coiled coil</keyword>
<accession>A0C6H9</accession>
<evidence type="ECO:0008006" key="4">
    <source>
        <dbReference type="Google" id="ProtNLM"/>
    </source>
</evidence>
<proteinExistence type="predicted"/>